<organism evidence="6 7">
    <name type="scientific">Sarcophilus harrisii</name>
    <name type="common">Tasmanian devil</name>
    <name type="synonym">Sarcophilus laniarius</name>
    <dbReference type="NCBI Taxonomy" id="9305"/>
    <lineage>
        <taxon>Eukaryota</taxon>
        <taxon>Metazoa</taxon>
        <taxon>Chordata</taxon>
        <taxon>Craniata</taxon>
        <taxon>Vertebrata</taxon>
        <taxon>Euteleostomi</taxon>
        <taxon>Mammalia</taxon>
        <taxon>Metatheria</taxon>
        <taxon>Dasyuromorphia</taxon>
        <taxon>Dasyuridae</taxon>
        <taxon>Sarcophilus</taxon>
    </lineage>
</organism>
<dbReference type="Gene3D" id="4.10.830.40">
    <property type="match status" value="1"/>
</dbReference>
<name>A0A7N4P1H7_SARHA</name>
<dbReference type="SMART" id="SM00336">
    <property type="entry name" value="BBOX"/>
    <property type="match status" value="1"/>
</dbReference>
<dbReference type="PANTHER" id="PTHR25465:SF31">
    <property type="entry name" value="RING-TYPE DOMAIN-CONTAINING PROTEIN"/>
    <property type="match status" value="1"/>
</dbReference>
<reference evidence="6" key="2">
    <citation type="submission" date="2025-08" db="UniProtKB">
        <authorList>
            <consortium name="Ensembl"/>
        </authorList>
    </citation>
    <scope>IDENTIFICATION</scope>
</reference>
<dbReference type="GO" id="GO:0008270">
    <property type="term" value="F:zinc ion binding"/>
    <property type="evidence" value="ECO:0007669"/>
    <property type="project" value="UniProtKB-KW"/>
</dbReference>
<reference evidence="6" key="3">
    <citation type="submission" date="2025-09" db="UniProtKB">
        <authorList>
            <consortium name="Ensembl"/>
        </authorList>
    </citation>
    <scope>IDENTIFICATION</scope>
</reference>
<reference evidence="6 7" key="1">
    <citation type="journal article" date="2011" name="Proc. Natl. Acad. Sci. U.S.A.">
        <title>Genetic diversity and population structure of the endangered marsupial Sarcophilus harrisii (Tasmanian devil).</title>
        <authorList>
            <person name="Miller W."/>
            <person name="Hayes V.M."/>
            <person name="Ratan A."/>
            <person name="Petersen D.C."/>
            <person name="Wittekindt N.E."/>
            <person name="Miller J."/>
            <person name="Walenz B."/>
            <person name="Knight J."/>
            <person name="Qi J."/>
            <person name="Zhao F."/>
            <person name="Wang Q."/>
            <person name="Bedoya-Reina O.C."/>
            <person name="Katiyar N."/>
            <person name="Tomsho L.P."/>
            <person name="Kasson L.M."/>
            <person name="Hardie R.A."/>
            <person name="Woodbridge P."/>
            <person name="Tindall E.A."/>
            <person name="Bertelsen M.F."/>
            <person name="Dixon D."/>
            <person name="Pyecroft S."/>
            <person name="Helgen K.M."/>
            <person name="Lesk A.M."/>
            <person name="Pringle T.H."/>
            <person name="Patterson N."/>
            <person name="Zhang Y."/>
            <person name="Kreiss A."/>
            <person name="Woods G.M."/>
            <person name="Jones M.E."/>
            <person name="Schuster S.C."/>
        </authorList>
    </citation>
    <scope>NUCLEOTIDE SEQUENCE [LARGE SCALE GENOMIC DNA]</scope>
</reference>
<dbReference type="InterPro" id="IPR051051">
    <property type="entry name" value="E3_ubiq-ligase_TRIM/RNF"/>
</dbReference>
<evidence type="ECO:0000256" key="2">
    <source>
        <dbReference type="ARBA" id="ARBA00022771"/>
    </source>
</evidence>
<keyword evidence="1" id="KW-0479">Metal-binding</keyword>
<dbReference type="PROSITE" id="PS50119">
    <property type="entry name" value="ZF_BBOX"/>
    <property type="match status" value="1"/>
</dbReference>
<keyword evidence="7" id="KW-1185">Reference proteome</keyword>
<protein>
    <submittedName>
        <fullName evidence="6">Tripartite motif containing 44</fullName>
    </submittedName>
</protein>
<proteinExistence type="predicted"/>
<dbReference type="PANTHER" id="PTHR25465">
    <property type="entry name" value="B-BOX DOMAIN CONTAINING"/>
    <property type="match status" value="1"/>
</dbReference>
<evidence type="ECO:0000313" key="6">
    <source>
        <dbReference type="Ensembl" id="ENSSHAP00000031740.1"/>
    </source>
</evidence>
<evidence type="ECO:0000256" key="3">
    <source>
        <dbReference type="ARBA" id="ARBA00022833"/>
    </source>
</evidence>
<evidence type="ECO:0000256" key="4">
    <source>
        <dbReference type="PROSITE-ProRule" id="PRU00024"/>
    </source>
</evidence>
<evidence type="ECO:0000256" key="1">
    <source>
        <dbReference type="ARBA" id="ARBA00022723"/>
    </source>
</evidence>
<dbReference type="AlphaFoldDB" id="A0A7N4P1H7"/>
<feature type="domain" description="B box-type" evidence="5">
    <location>
        <begin position="73"/>
        <end position="114"/>
    </location>
</feature>
<dbReference type="Proteomes" id="UP000007648">
    <property type="component" value="Unassembled WGS sequence"/>
</dbReference>
<dbReference type="CDD" id="cd19841">
    <property type="entry name" value="Bbox1_TRIM44"/>
    <property type="match status" value="1"/>
</dbReference>
<keyword evidence="2 4" id="KW-0863">Zinc-finger</keyword>
<dbReference type="Ensembl" id="ENSSHAT00000046833.1">
    <property type="protein sequence ID" value="ENSSHAP00000031740.1"/>
    <property type="gene ID" value="ENSSHAG00000027936.1"/>
</dbReference>
<dbReference type="SUPFAM" id="SSF57845">
    <property type="entry name" value="B-box zinc-binding domain"/>
    <property type="match status" value="1"/>
</dbReference>
<evidence type="ECO:0000259" key="5">
    <source>
        <dbReference type="PROSITE" id="PS50119"/>
    </source>
</evidence>
<keyword evidence="3" id="KW-0862">Zinc</keyword>
<dbReference type="Pfam" id="PF00643">
    <property type="entry name" value="zf-B_box"/>
    <property type="match status" value="1"/>
</dbReference>
<dbReference type="InterPro" id="IPR000315">
    <property type="entry name" value="Znf_B-box"/>
</dbReference>
<evidence type="ECO:0000313" key="7">
    <source>
        <dbReference type="Proteomes" id="UP000007648"/>
    </source>
</evidence>
<sequence>MASGAGPALEDLPHDGTCDACEPDEAERAVQLCDSCGFCYCQPHAREHRQRYRSHRLWDYGGPDGGREEPEKLERKKCSEHGQELSLYCKEDEQIICTLCAVAGAHQQHPLSTLDEAYEIMRNREPVDLKVAMLEMVERLKFKCGDPRSKTEPVFWRAHVFFVLGEKIVCCYFPLRKIKRKVYSIAKKTG</sequence>
<dbReference type="GeneTree" id="ENSGT00440000034605"/>
<dbReference type="Gene3D" id="3.30.160.60">
    <property type="entry name" value="Classic Zinc Finger"/>
    <property type="match status" value="1"/>
</dbReference>
<gene>
    <name evidence="6" type="primary">TRIM44</name>
</gene>
<accession>A0A7N4P1H7</accession>